<evidence type="ECO:0000256" key="5">
    <source>
        <dbReference type="ARBA" id="ARBA00023242"/>
    </source>
</evidence>
<gene>
    <name evidence="7" type="ORF">F383_04161</name>
    <name evidence="6" type="ORF">F383_10271</name>
</gene>
<keyword evidence="3" id="KW-0238">DNA-binding</keyword>
<dbReference type="Gene3D" id="4.10.280.10">
    <property type="entry name" value="Helix-loop-helix DNA-binding domain"/>
    <property type="match status" value="1"/>
</dbReference>
<dbReference type="CDD" id="cd11393">
    <property type="entry name" value="bHLH_AtbHLH_like"/>
    <property type="match status" value="1"/>
</dbReference>
<dbReference type="GO" id="GO:0046983">
    <property type="term" value="F:protein dimerization activity"/>
    <property type="evidence" value="ECO:0007669"/>
    <property type="project" value="InterPro"/>
</dbReference>
<dbReference type="InterPro" id="IPR045239">
    <property type="entry name" value="bHLH95_bHLH"/>
</dbReference>
<dbReference type="EMBL" id="KN393105">
    <property type="protein sequence ID" value="KHG10086.1"/>
    <property type="molecule type" value="Genomic_DNA"/>
</dbReference>
<proteinExistence type="predicted"/>
<organism evidence="6 8">
    <name type="scientific">Gossypium arboreum</name>
    <name type="common">Tree cotton</name>
    <name type="synonym">Gossypium nanking</name>
    <dbReference type="NCBI Taxonomy" id="29729"/>
    <lineage>
        <taxon>Eukaryota</taxon>
        <taxon>Viridiplantae</taxon>
        <taxon>Streptophyta</taxon>
        <taxon>Embryophyta</taxon>
        <taxon>Tracheophyta</taxon>
        <taxon>Spermatophyta</taxon>
        <taxon>Magnoliopsida</taxon>
        <taxon>eudicotyledons</taxon>
        <taxon>Gunneridae</taxon>
        <taxon>Pentapetalae</taxon>
        <taxon>rosids</taxon>
        <taxon>malvids</taxon>
        <taxon>Malvales</taxon>
        <taxon>Malvaceae</taxon>
        <taxon>Malvoideae</taxon>
        <taxon>Gossypium</taxon>
    </lineage>
</organism>
<dbReference type="Proteomes" id="UP000032142">
    <property type="component" value="Unassembled WGS sequence"/>
</dbReference>
<keyword evidence="8" id="KW-1185">Reference proteome</keyword>
<protein>
    <submittedName>
        <fullName evidence="6">Transcription factor protein</fullName>
    </submittedName>
</protein>
<evidence type="ECO:0000256" key="1">
    <source>
        <dbReference type="ARBA" id="ARBA00004123"/>
    </source>
</evidence>
<accession>A0A0B0M6M5</accession>
<evidence type="ECO:0000256" key="4">
    <source>
        <dbReference type="ARBA" id="ARBA00023163"/>
    </source>
</evidence>
<dbReference type="GO" id="GO:0005634">
    <property type="term" value="C:nucleus"/>
    <property type="evidence" value="ECO:0007669"/>
    <property type="project" value="UniProtKB-SubCell"/>
</dbReference>
<evidence type="ECO:0000313" key="8">
    <source>
        <dbReference type="Proteomes" id="UP000032142"/>
    </source>
</evidence>
<dbReference type="InterPro" id="IPR045843">
    <property type="entry name" value="IND-like"/>
</dbReference>
<dbReference type="GO" id="GO:0000978">
    <property type="term" value="F:RNA polymerase II cis-regulatory region sequence-specific DNA binding"/>
    <property type="evidence" value="ECO:0007669"/>
    <property type="project" value="TreeGrafter"/>
</dbReference>
<evidence type="ECO:0000256" key="3">
    <source>
        <dbReference type="ARBA" id="ARBA00023125"/>
    </source>
</evidence>
<dbReference type="SUPFAM" id="SSF47459">
    <property type="entry name" value="HLH, helix-loop-helix DNA-binding domain"/>
    <property type="match status" value="1"/>
</dbReference>
<sequence length="148" mass="16454">MLLDRKDKVGERIVTLQQLVSPYGKSVDSGGDWLEVKSNMLLSVKNLNPDTALTDTASVLLQAMEYIQFLHEQVKVLSAPYLQTSPTNNMQASIKPAQEQEHYSLRSQGLCLVPLSYTMGVVHSNGADIWAPIKTASPKFDKPFTQFN</sequence>
<dbReference type="PANTHER" id="PTHR16223">
    <property type="entry name" value="TRANSCRIPTION FACTOR BHLH83-RELATED"/>
    <property type="match status" value="1"/>
</dbReference>
<comment type="subcellular location">
    <subcellularLocation>
        <location evidence="1">Nucleus</location>
    </subcellularLocation>
</comment>
<name>A0A0B0M6M5_GOSAR</name>
<dbReference type="AlphaFoldDB" id="A0A0B0M6M5"/>
<evidence type="ECO:0000256" key="2">
    <source>
        <dbReference type="ARBA" id="ARBA00023015"/>
    </source>
</evidence>
<evidence type="ECO:0000313" key="7">
    <source>
        <dbReference type="EMBL" id="KHG10086.1"/>
    </source>
</evidence>
<dbReference type="InterPro" id="IPR036638">
    <property type="entry name" value="HLH_DNA-bd_sf"/>
</dbReference>
<reference evidence="8" key="2">
    <citation type="submission" date="2014-09" db="EMBL/GenBank/DDBJ databases">
        <authorList>
            <person name="Mudge J."/>
            <person name="Ramaraj T."/>
            <person name="Lindquist I.E."/>
            <person name="Bharti A.K."/>
            <person name="Sundararajan A."/>
            <person name="Cameron C.T."/>
            <person name="Woodward J.E."/>
            <person name="May G.D."/>
            <person name="Brubaker C."/>
            <person name="Broadhvest J."/>
            <person name="Wilkins T.A."/>
        </authorList>
    </citation>
    <scope>NUCLEOTIDE SEQUENCE</scope>
    <source>
        <strain evidence="8">cv. AKA8401</strain>
    </source>
</reference>
<dbReference type="GO" id="GO:0000981">
    <property type="term" value="F:DNA-binding transcription factor activity, RNA polymerase II-specific"/>
    <property type="evidence" value="ECO:0007669"/>
    <property type="project" value="TreeGrafter"/>
</dbReference>
<keyword evidence="5" id="KW-0539">Nucleus</keyword>
<keyword evidence="4" id="KW-0804">Transcription</keyword>
<keyword evidence="2" id="KW-0805">Transcription regulation</keyword>
<dbReference type="EMBL" id="JRRC01013728">
    <property type="protein sequence ID" value="KHF97667.1"/>
    <property type="molecule type" value="Genomic_DNA"/>
</dbReference>
<evidence type="ECO:0000313" key="6">
    <source>
        <dbReference type="EMBL" id="KHF97667.1"/>
    </source>
</evidence>
<reference evidence="6" key="1">
    <citation type="submission" date="2014-09" db="EMBL/GenBank/DDBJ databases">
        <title>G. arboreum L. cv. AKA8401 A2 genome assembly version 1.0.</title>
        <authorList>
            <person name="Mudge J."/>
            <person name="Ramaraj T."/>
            <person name="Lindquist I.E."/>
            <person name="Bharti A.K."/>
            <person name="Sundararajan A."/>
            <person name="Cameron C.T."/>
            <person name="Woodward J.E."/>
            <person name="May G.D."/>
            <person name="Brubaker C."/>
            <person name="Broadhvest J."/>
            <person name="Wilkins T.A."/>
        </authorList>
    </citation>
    <scope>NUCLEOTIDE SEQUENCE</scope>
</reference>
<dbReference type="PANTHER" id="PTHR16223:SF249">
    <property type="entry name" value="TRANSCRIPTION FACTOR BHLH154"/>
    <property type="match status" value="1"/>
</dbReference>